<reference evidence="2 3" key="2">
    <citation type="journal article" date="2017" name="Int. J. Syst. Evol. Microbiol.">
        <title>Mycobacterium stephanolepidis sp. nov., a rapidly growing species related to Mycobacterium chelonae, isolated from marine teleost fish, Stephanolepis cirrhifer.</title>
        <authorList>
            <person name="Fukano H."/>
            <person name="Wada S."/>
            <person name="Kurata O."/>
            <person name="Katayama K."/>
            <person name="Fujiwara N."/>
            <person name="Hoshino Y."/>
        </authorList>
    </citation>
    <scope>NUCLEOTIDE SEQUENCE [LARGE SCALE GENOMIC DNA]</scope>
    <source>
        <strain evidence="2 3">NJB0901</strain>
    </source>
</reference>
<feature type="compositionally biased region" description="Polar residues" evidence="1">
    <location>
        <begin position="185"/>
        <end position="196"/>
    </location>
</feature>
<accession>A0A1Z4F133</accession>
<feature type="region of interest" description="Disordered" evidence="1">
    <location>
        <begin position="1"/>
        <end position="23"/>
    </location>
</feature>
<sequence>MSERRLTAGLFPADPAAPERGPVRARVAPHPRRIHRVGGRHGALAGSPPSGHHVRGERGRALRRAVYAHQEGTQGYRSTNLQLFGECSKPMGESEGGVPLTCGVKLYGEKGESVLTCPRCRTPYGVDELQEDMRSRARDQPMTGADVLRMMKLAGEAPAWATAWSRRGPTYTPTGSATRPRHQAARSSTPTTTCWPNLTRDPPTGGGSTAGLLSFRFALGLTRGFAGASTARGSCRLTLDC</sequence>
<evidence type="ECO:0000256" key="1">
    <source>
        <dbReference type="SAM" id="MobiDB-lite"/>
    </source>
</evidence>
<name>A0A1Z4F133_9MYCO</name>
<dbReference type="AlphaFoldDB" id="A0A1Z4F133"/>
<reference evidence="3" key="1">
    <citation type="journal article" date="2017" name="Genome Announc.">
        <title>Complete Genome Sequence of Mycobacterium stephanolepidis.</title>
        <authorList>
            <person name="Fukano H."/>
            <person name="Yoshida M."/>
            <person name="Katayama Y."/>
            <person name="Omatsu T."/>
            <person name="Mizutani T."/>
            <person name="Kurata O."/>
            <person name="Wada S."/>
            <person name="Hoshino Y."/>
        </authorList>
    </citation>
    <scope>NUCLEOTIDE SEQUENCE [LARGE SCALE GENOMIC DNA]</scope>
    <source>
        <strain evidence="3">NJB0901</strain>
    </source>
</reference>
<evidence type="ECO:0000313" key="2">
    <source>
        <dbReference type="EMBL" id="BAX98945.1"/>
    </source>
</evidence>
<organism evidence="2 3">
    <name type="scientific">[Mycobacterium] stephanolepidis</name>
    <dbReference type="NCBI Taxonomy" id="1520670"/>
    <lineage>
        <taxon>Bacteria</taxon>
        <taxon>Bacillati</taxon>
        <taxon>Actinomycetota</taxon>
        <taxon>Actinomycetes</taxon>
        <taxon>Mycobacteriales</taxon>
        <taxon>Mycobacteriaceae</taxon>
        <taxon>Mycobacteroides</taxon>
    </lineage>
</organism>
<keyword evidence="3" id="KW-1185">Reference proteome</keyword>
<gene>
    <name evidence="2" type="ORF">MSTE_03646</name>
</gene>
<protein>
    <submittedName>
        <fullName evidence="2">Uncharacterized protein</fullName>
    </submittedName>
</protein>
<evidence type="ECO:0000313" key="3">
    <source>
        <dbReference type="Proteomes" id="UP000217954"/>
    </source>
</evidence>
<dbReference type="KEGG" id="mste:MSTE_03646"/>
<feature type="region of interest" description="Disordered" evidence="1">
    <location>
        <begin position="170"/>
        <end position="200"/>
    </location>
</feature>
<dbReference type="Proteomes" id="UP000217954">
    <property type="component" value="Chromosome"/>
</dbReference>
<dbReference type="EMBL" id="AP018165">
    <property type="protein sequence ID" value="BAX98945.1"/>
    <property type="molecule type" value="Genomic_DNA"/>
</dbReference>
<proteinExistence type="predicted"/>